<reference evidence="12 13" key="1">
    <citation type="submission" date="2014-01" db="EMBL/GenBank/DDBJ databases">
        <title>Plasmidome dynamics in the species complex Clostridium novyi sensu lato converts strains of independent lineages into distinctly different pathogens.</title>
        <authorList>
            <person name="Skarin H."/>
            <person name="Segerman B."/>
        </authorList>
    </citation>
    <scope>NUCLEOTIDE SEQUENCE [LARGE SCALE GENOMIC DNA]</scope>
    <source>
        <strain evidence="12 13">4552</strain>
    </source>
</reference>
<keyword evidence="4" id="KW-0004">4Fe-4S</keyword>
<evidence type="ECO:0000256" key="1">
    <source>
        <dbReference type="ARBA" id="ARBA00001966"/>
    </source>
</evidence>
<dbReference type="GO" id="GO:0046872">
    <property type="term" value="F:metal ion binding"/>
    <property type="evidence" value="ECO:0007669"/>
    <property type="project" value="UniProtKB-KW"/>
</dbReference>
<keyword evidence="7" id="KW-0808">Transferase</keyword>
<keyword evidence="10" id="KW-0411">Iron-sulfur</keyword>
<organism evidence="12 13">
    <name type="scientific">Clostridium novyi A str. 4552</name>
    <dbReference type="NCBI Taxonomy" id="1444289"/>
    <lineage>
        <taxon>Bacteria</taxon>
        <taxon>Bacillati</taxon>
        <taxon>Bacillota</taxon>
        <taxon>Clostridia</taxon>
        <taxon>Eubacteriales</taxon>
        <taxon>Clostridiaceae</taxon>
        <taxon>Clostridium</taxon>
    </lineage>
</organism>
<dbReference type="GO" id="GO:0034628">
    <property type="term" value="P:'de novo' NAD+ biosynthetic process from L-aspartate"/>
    <property type="evidence" value="ECO:0007669"/>
    <property type="project" value="TreeGrafter"/>
</dbReference>
<dbReference type="Pfam" id="PF02445">
    <property type="entry name" value="NadA"/>
    <property type="match status" value="1"/>
</dbReference>
<dbReference type="AlphaFoldDB" id="A0A0A0IE89"/>
<dbReference type="PANTHER" id="PTHR30573:SF0">
    <property type="entry name" value="QUINOLINATE SYNTHASE, CHLOROPLASTIC"/>
    <property type="match status" value="1"/>
</dbReference>
<dbReference type="GO" id="GO:0051539">
    <property type="term" value="F:4 iron, 4 sulfur cluster binding"/>
    <property type="evidence" value="ECO:0007669"/>
    <property type="project" value="UniProtKB-KW"/>
</dbReference>
<dbReference type="NCBIfam" id="TIGR00550">
    <property type="entry name" value="nadA"/>
    <property type="match status" value="1"/>
</dbReference>
<dbReference type="Proteomes" id="UP000030012">
    <property type="component" value="Unassembled WGS sequence"/>
</dbReference>
<sequence length="302" mass="34407">MRVNLKEEIIKLKREKNAVILSHFYQPKDVQEVADYIGDSYFLSKVGKECKEDTIVFCGVKFMAESAKLLSPNKKVIFPMPNATCPMAAMATKEDVLRLKEKHPNAKVVCYINSTADVKSVVDICCTSSSAIEIVNNLESDEIIFLPDKNLGSYIQEKIPNKKIILWDGYCHVHNKIKASDIIKSKEKYGKDIKVLVHPECRKEVRDLADYIGSTKGIINFAEKDNGKKYLIVTEYGIIPELKKKSPDKEFYMLDMCCSNMKKNSIKEIYKCLKNYSSEVNIDENIREKAARSLEKMHSLGV</sequence>
<evidence type="ECO:0000256" key="10">
    <source>
        <dbReference type="ARBA" id="ARBA00023014"/>
    </source>
</evidence>
<evidence type="ECO:0000256" key="4">
    <source>
        <dbReference type="ARBA" id="ARBA00022485"/>
    </source>
</evidence>
<evidence type="ECO:0000256" key="9">
    <source>
        <dbReference type="ARBA" id="ARBA00023004"/>
    </source>
</evidence>
<keyword evidence="9" id="KW-0408">Iron</keyword>
<dbReference type="EC" id="2.5.1.72" evidence="3 11"/>
<keyword evidence="8" id="KW-0479">Metal-binding</keyword>
<dbReference type="FunFam" id="3.40.50.10800:FF:000003">
    <property type="entry name" value="Quinolinate synthase A"/>
    <property type="match status" value="1"/>
</dbReference>
<proteinExistence type="predicted"/>
<dbReference type="SUPFAM" id="SSF142754">
    <property type="entry name" value="NadA-like"/>
    <property type="match status" value="1"/>
</dbReference>
<evidence type="ECO:0000256" key="8">
    <source>
        <dbReference type="ARBA" id="ARBA00022723"/>
    </source>
</evidence>
<dbReference type="InterPro" id="IPR003473">
    <property type="entry name" value="NadA"/>
</dbReference>
<dbReference type="UniPathway" id="UPA00253">
    <property type="reaction ID" value="UER00327"/>
</dbReference>
<name>A0A0A0IE89_CLONO</name>
<dbReference type="GO" id="GO:0008987">
    <property type="term" value="F:quinolinate synthetase A activity"/>
    <property type="evidence" value="ECO:0007669"/>
    <property type="project" value="UniProtKB-UniRule"/>
</dbReference>
<keyword evidence="6" id="KW-0662">Pyridine nucleotide biosynthesis</keyword>
<comment type="cofactor">
    <cofactor evidence="1">
        <name>[4Fe-4S] cluster</name>
        <dbReference type="ChEBI" id="CHEBI:49883"/>
    </cofactor>
</comment>
<gene>
    <name evidence="12" type="ORF">Z968_01915</name>
</gene>
<comment type="caution">
    <text evidence="12">The sequence shown here is derived from an EMBL/GenBank/DDBJ whole genome shotgun (WGS) entry which is preliminary data.</text>
</comment>
<dbReference type="NCBIfam" id="NF006878">
    <property type="entry name" value="PRK09375.1-2"/>
    <property type="match status" value="1"/>
</dbReference>
<dbReference type="RefSeq" id="WP_039252581.1">
    <property type="nucleotide sequence ID" value="NZ_JENJ01000005.1"/>
</dbReference>
<dbReference type="Gene3D" id="3.40.50.10800">
    <property type="entry name" value="NadA-like"/>
    <property type="match status" value="3"/>
</dbReference>
<dbReference type="PANTHER" id="PTHR30573">
    <property type="entry name" value="QUINOLINATE SYNTHETASE A"/>
    <property type="match status" value="1"/>
</dbReference>
<dbReference type="InterPro" id="IPR036094">
    <property type="entry name" value="NadA_sf"/>
</dbReference>
<dbReference type="EMBL" id="JENJ01000005">
    <property type="protein sequence ID" value="KGM97945.1"/>
    <property type="molecule type" value="Genomic_DNA"/>
</dbReference>
<evidence type="ECO:0000313" key="13">
    <source>
        <dbReference type="Proteomes" id="UP000030012"/>
    </source>
</evidence>
<comment type="pathway">
    <text evidence="2">Cofactor biosynthesis; NAD(+) biosynthesis; quinolinate from iminoaspartate: step 1/1.</text>
</comment>
<accession>A0A0A0IE89</accession>
<dbReference type="OrthoDB" id="9801204at2"/>
<protein>
    <recommendedName>
        <fullName evidence="3 11">Quinolinate synthase</fullName>
        <ecNumber evidence="3 11">2.5.1.72</ecNumber>
    </recommendedName>
</protein>
<dbReference type="GO" id="GO:0005829">
    <property type="term" value="C:cytosol"/>
    <property type="evidence" value="ECO:0007669"/>
    <property type="project" value="TreeGrafter"/>
</dbReference>
<evidence type="ECO:0000256" key="11">
    <source>
        <dbReference type="NCBIfam" id="TIGR00550"/>
    </source>
</evidence>
<evidence type="ECO:0000256" key="7">
    <source>
        <dbReference type="ARBA" id="ARBA00022679"/>
    </source>
</evidence>
<evidence type="ECO:0000313" key="12">
    <source>
        <dbReference type="EMBL" id="KGM97945.1"/>
    </source>
</evidence>
<evidence type="ECO:0000256" key="5">
    <source>
        <dbReference type="ARBA" id="ARBA00022490"/>
    </source>
</evidence>
<evidence type="ECO:0000256" key="6">
    <source>
        <dbReference type="ARBA" id="ARBA00022642"/>
    </source>
</evidence>
<keyword evidence="5" id="KW-0963">Cytoplasm</keyword>
<evidence type="ECO:0000256" key="3">
    <source>
        <dbReference type="ARBA" id="ARBA00012669"/>
    </source>
</evidence>
<evidence type="ECO:0000256" key="2">
    <source>
        <dbReference type="ARBA" id="ARBA00005065"/>
    </source>
</evidence>